<dbReference type="InterPro" id="IPR006406">
    <property type="entry name" value="Nic_PRibTrfase"/>
</dbReference>
<evidence type="ECO:0000313" key="11">
    <source>
        <dbReference type="EMBL" id="TLX63421.1"/>
    </source>
</evidence>
<evidence type="ECO:0000256" key="8">
    <source>
        <dbReference type="RuleBase" id="RU003838"/>
    </source>
</evidence>
<dbReference type="PANTHER" id="PTHR11098:SF1">
    <property type="entry name" value="NICOTINATE PHOSPHORIBOSYLTRANSFERASE"/>
    <property type="match status" value="1"/>
</dbReference>
<dbReference type="Gene3D" id="3.20.140.10">
    <property type="entry name" value="nicotinate phosphoribosyltransferase"/>
    <property type="match status" value="1"/>
</dbReference>
<dbReference type="CDD" id="cd01401">
    <property type="entry name" value="PncB_like"/>
    <property type="match status" value="1"/>
</dbReference>
<dbReference type="NCBIfam" id="NF003704">
    <property type="entry name" value="PRK05321.1"/>
    <property type="match status" value="1"/>
</dbReference>
<dbReference type="OrthoDB" id="9771406at2"/>
<evidence type="ECO:0000256" key="2">
    <source>
        <dbReference type="ARBA" id="ARBA00010897"/>
    </source>
</evidence>
<evidence type="ECO:0000256" key="4">
    <source>
        <dbReference type="ARBA" id="ARBA00022553"/>
    </source>
</evidence>
<dbReference type="UniPathway" id="UPA00253">
    <property type="reaction ID" value="UER00457"/>
</dbReference>
<dbReference type="PIRSF" id="PIRSF000484">
    <property type="entry name" value="NAPRT"/>
    <property type="match status" value="1"/>
</dbReference>
<dbReference type="NCBIfam" id="TIGR01514">
    <property type="entry name" value="NAPRTase"/>
    <property type="match status" value="1"/>
</dbReference>
<sequence length="399" mass="45989">MTSLPDDRIIQSLLDTDFYKLTMMQAILHHYPDAEVEWAFRSRTREDLTPHLEAIRAQVRALADLRLNDAEQTFLESIPFMKPDFIRFLRLFRFNMNYVEVESEAGELVIRLRGPWLHIILFEVPLLAIVSEVRNRACYPHATVDQARDRLLEKFDWLRQEASEEELRGFKVADFGTRRRFSYAVQESIVRTMKERFPGRFVGTSNVHLARILDIKPMGTMAHEWIMAHQQLGPRLIDSQRAALECWVKEYRGALGTALTDCITMDAFLADFDLYFAKLFDGLRHDSGDPIEWANKAIAHYQRLDIDPMTRSLVFSDGLDFQRALSIYRTLNGRIKTSYGIGTQLTCDLPGVEPTNIVIKMIGCNGYPVAKISDSPGKSMCRDEAFLSYLRHVFNVPQA</sequence>
<gene>
    <name evidence="7 11" type="primary">pncB</name>
    <name evidence="11" type="ORF">DN820_11495</name>
</gene>
<dbReference type="GO" id="GO:0005829">
    <property type="term" value="C:cytosol"/>
    <property type="evidence" value="ECO:0007669"/>
    <property type="project" value="TreeGrafter"/>
</dbReference>
<name>A0A5R9QE94_9GAMM</name>
<dbReference type="Pfam" id="PF17767">
    <property type="entry name" value="NAPRTase_N"/>
    <property type="match status" value="1"/>
</dbReference>
<feature type="domain" description="Nicotinate phosphoribosyltransferase N-terminal" evidence="10">
    <location>
        <begin position="14"/>
        <end position="131"/>
    </location>
</feature>
<evidence type="ECO:0000256" key="5">
    <source>
        <dbReference type="ARBA" id="ARBA00022598"/>
    </source>
</evidence>
<dbReference type="HAMAP" id="MF_00570">
    <property type="entry name" value="NAPRTase"/>
    <property type="match status" value="1"/>
</dbReference>
<dbReference type="Pfam" id="PF04095">
    <property type="entry name" value="NAPRTase"/>
    <property type="match status" value="1"/>
</dbReference>
<dbReference type="RefSeq" id="WP_138409546.1">
    <property type="nucleotide sequence ID" value="NZ_QLAE01000029.1"/>
</dbReference>
<dbReference type="Proteomes" id="UP000306753">
    <property type="component" value="Unassembled WGS sequence"/>
</dbReference>
<dbReference type="InterPro" id="IPR041525">
    <property type="entry name" value="N/Namide_PRibTrfase"/>
</dbReference>
<comment type="PTM">
    <text evidence="7 8">Transiently phosphorylated on a His residue during the reaction cycle. Phosphorylation strongly increases the affinity for substrates and increases the rate of nicotinate D-ribonucleotide production. Dephosphorylation regenerates the low-affinity form of the enzyme, leading to product release.</text>
</comment>
<keyword evidence="12" id="KW-1185">Reference proteome</keyword>
<comment type="catalytic activity">
    <reaction evidence="7 8">
        <text>5-phospho-alpha-D-ribose 1-diphosphate + nicotinate + ATP + H2O = nicotinate beta-D-ribonucleotide + ADP + phosphate + diphosphate</text>
        <dbReference type="Rhea" id="RHEA:36163"/>
        <dbReference type="ChEBI" id="CHEBI:15377"/>
        <dbReference type="ChEBI" id="CHEBI:30616"/>
        <dbReference type="ChEBI" id="CHEBI:32544"/>
        <dbReference type="ChEBI" id="CHEBI:33019"/>
        <dbReference type="ChEBI" id="CHEBI:43474"/>
        <dbReference type="ChEBI" id="CHEBI:57502"/>
        <dbReference type="ChEBI" id="CHEBI:58017"/>
        <dbReference type="ChEBI" id="CHEBI:456216"/>
        <dbReference type="EC" id="6.3.4.21"/>
    </reaction>
</comment>
<organism evidence="11 12">
    <name type="scientific">Stutzerimonas nosocomialis</name>
    <dbReference type="NCBI Taxonomy" id="1056496"/>
    <lineage>
        <taxon>Bacteria</taxon>
        <taxon>Pseudomonadati</taxon>
        <taxon>Pseudomonadota</taxon>
        <taxon>Gammaproteobacteria</taxon>
        <taxon>Pseudomonadales</taxon>
        <taxon>Pseudomonadaceae</taxon>
        <taxon>Stutzerimonas</taxon>
    </lineage>
</organism>
<evidence type="ECO:0000259" key="10">
    <source>
        <dbReference type="Pfam" id="PF17767"/>
    </source>
</evidence>
<protein>
    <recommendedName>
        <fullName evidence="3 7">Nicotinate phosphoribosyltransferase</fullName>
        <shortName evidence="7">NAPRTase</shortName>
        <ecNumber evidence="3 7">6.3.4.21</ecNumber>
    </recommendedName>
</protein>
<dbReference type="PANTHER" id="PTHR11098">
    <property type="entry name" value="NICOTINATE PHOSPHORIBOSYLTRANSFERASE"/>
    <property type="match status" value="1"/>
</dbReference>
<dbReference type="SUPFAM" id="SSF54675">
    <property type="entry name" value="Nicotinate/Quinolinate PRTase N-terminal domain-like"/>
    <property type="match status" value="1"/>
</dbReference>
<evidence type="ECO:0000256" key="3">
    <source>
        <dbReference type="ARBA" id="ARBA00013236"/>
    </source>
</evidence>
<dbReference type="GO" id="GO:0004516">
    <property type="term" value="F:nicotinate phosphoribosyltransferase activity"/>
    <property type="evidence" value="ECO:0007669"/>
    <property type="project" value="UniProtKB-UniRule"/>
</dbReference>
<feature type="domain" description="Nicotinate/nicotinamide phosphoribosyltransferase" evidence="9">
    <location>
        <begin position="170"/>
        <end position="397"/>
    </location>
</feature>
<evidence type="ECO:0000256" key="7">
    <source>
        <dbReference type="HAMAP-Rule" id="MF_00570"/>
    </source>
</evidence>
<comment type="similarity">
    <text evidence="2 7 8">Belongs to the NAPRTase family.</text>
</comment>
<proteinExistence type="inferred from homology"/>
<evidence type="ECO:0000313" key="12">
    <source>
        <dbReference type="Proteomes" id="UP000306753"/>
    </source>
</evidence>
<comment type="function">
    <text evidence="7 8">Catalyzes the synthesis of beta-nicotinate D-ribonucleotide from nicotinate and 5-phospho-D-ribose 1-phosphate at the expense of ATP.</text>
</comment>
<evidence type="ECO:0000256" key="6">
    <source>
        <dbReference type="ARBA" id="ARBA00022642"/>
    </source>
</evidence>
<dbReference type="EMBL" id="QLAG01000012">
    <property type="protein sequence ID" value="TLX63421.1"/>
    <property type="molecule type" value="Genomic_DNA"/>
</dbReference>
<keyword evidence="5 7" id="KW-0436">Ligase</keyword>
<keyword evidence="4 7" id="KW-0597">Phosphoprotein</keyword>
<evidence type="ECO:0000259" key="9">
    <source>
        <dbReference type="Pfam" id="PF04095"/>
    </source>
</evidence>
<evidence type="ECO:0000256" key="1">
    <source>
        <dbReference type="ARBA" id="ARBA00004952"/>
    </source>
</evidence>
<dbReference type="InterPro" id="IPR036068">
    <property type="entry name" value="Nicotinate_pribotase-like_C"/>
</dbReference>
<comment type="caution">
    <text evidence="11">The sequence shown here is derived from an EMBL/GenBank/DDBJ whole genome shotgun (WGS) entry which is preliminary data.</text>
</comment>
<dbReference type="AlphaFoldDB" id="A0A5R9QE94"/>
<accession>A0A5R9QE94</accession>
<keyword evidence="11" id="KW-0808">Transferase</keyword>
<dbReference type="InterPro" id="IPR040727">
    <property type="entry name" value="NAPRTase_N"/>
</dbReference>
<feature type="modified residue" description="Phosphohistidine; by autocatalysis" evidence="7">
    <location>
        <position position="223"/>
    </location>
</feature>
<dbReference type="InterPro" id="IPR007229">
    <property type="entry name" value="Nic_PRibTrfase-Fam"/>
</dbReference>
<reference evidence="11 12" key="1">
    <citation type="journal article" date="2017" name="Eur. J. Clin. Microbiol. Infect. Dis.">
        <title>Uncommonly isolated clinical Pseudomonas: identification and phylogenetic assignation.</title>
        <authorList>
            <person name="Mulet M."/>
            <person name="Gomila M."/>
            <person name="Ramirez A."/>
            <person name="Cardew S."/>
            <person name="Moore E.R."/>
            <person name="Lalucat J."/>
            <person name="Garcia-Valdes E."/>
        </authorList>
    </citation>
    <scope>NUCLEOTIDE SEQUENCE [LARGE SCALE GENOMIC DNA]</scope>
    <source>
        <strain evidence="11 12">SD129</strain>
    </source>
</reference>
<dbReference type="GO" id="GO:0016757">
    <property type="term" value="F:glycosyltransferase activity"/>
    <property type="evidence" value="ECO:0007669"/>
    <property type="project" value="UniProtKB-KW"/>
</dbReference>
<keyword evidence="11" id="KW-0328">Glycosyltransferase</keyword>
<dbReference type="GO" id="GO:0034355">
    <property type="term" value="P:NAD+ biosynthetic process via the salvage pathway"/>
    <property type="evidence" value="ECO:0007669"/>
    <property type="project" value="TreeGrafter"/>
</dbReference>
<keyword evidence="6 7" id="KW-0662">Pyridine nucleotide biosynthesis</keyword>
<dbReference type="SUPFAM" id="SSF51690">
    <property type="entry name" value="Nicotinate/Quinolinate PRTase C-terminal domain-like"/>
    <property type="match status" value="1"/>
</dbReference>
<comment type="pathway">
    <text evidence="1 7 8">Cofactor biosynthesis; NAD(+) biosynthesis; nicotinate D-ribonucleotide from nicotinate: step 1/1.</text>
</comment>
<dbReference type="EC" id="6.3.4.21" evidence="3 7"/>